<organism evidence="2 3">
    <name type="scientific">Stylosanthes scabra</name>
    <dbReference type="NCBI Taxonomy" id="79078"/>
    <lineage>
        <taxon>Eukaryota</taxon>
        <taxon>Viridiplantae</taxon>
        <taxon>Streptophyta</taxon>
        <taxon>Embryophyta</taxon>
        <taxon>Tracheophyta</taxon>
        <taxon>Spermatophyta</taxon>
        <taxon>Magnoliopsida</taxon>
        <taxon>eudicotyledons</taxon>
        <taxon>Gunneridae</taxon>
        <taxon>Pentapetalae</taxon>
        <taxon>rosids</taxon>
        <taxon>fabids</taxon>
        <taxon>Fabales</taxon>
        <taxon>Fabaceae</taxon>
        <taxon>Papilionoideae</taxon>
        <taxon>50 kb inversion clade</taxon>
        <taxon>dalbergioids sensu lato</taxon>
        <taxon>Dalbergieae</taxon>
        <taxon>Pterocarpus clade</taxon>
        <taxon>Stylosanthes</taxon>
    </lineage>
</organism>
<feature type="compositionally biased region" description="Gly residues" evidence="1">
    <location>
        <begin position="257"/>
        <end position="271"/>
    </location>
</feature>
<gene>
    <name evidence="2" type="ORF">PIB30_060322</name>
</gene>
<evidence type="ECO:0008006" key="4">
    <source>
        <dbReference type="Google" id="ProtNLM"/>
    </source>
</evidence>
<dbReference type="PANTHER" id="PTHR34427">
    <property type="entry name" value="DUF4283 DOMAIN PROTEIN"/>
    <property type="match status" value="1"/>
</dbReference>
<feature type="region of interest" description="Disordered" evidence="1">
    <location>
        <begin position="255"/>
        <end position="344"/>
    </location>
</feature>
<protein>
    <recommendedName>
        <fullName evidence="4">DUF4283 domain-containing protein</fullName>
    </recommendedName>
</protein>
<sequence length="549" mass="59456">MKRNQKRWMPTGKTIEWPGKEGDQHKDIAKRKGYANDEQDKKGRKELTLESSMLQRDILARSLLGVCVNPIDFASLKGLVIDRWDGQGRVECRDVGPFRHHWGFVSSLSRRVWVEVMGLPTIAWSESTLRSIAELWGKYVYSDDRTKEMQSFGVARFVIDCYQWEEIHEWIKVKVDDWVFEIFVKEFGAEVYSRESHPNAAELAYMGEAESDGGSKPLSLVEETPVARPNPSAAIEDGDGGGLNTVAVNNIVDTEISGGGVNEGNHDGGVGLKETRQQGTVAGSQRDQDGNDGVNDGAGSGTISPVVDLGLEDLPDPTSKACPSPSPSKTGSCPSPHEFEPGTNSACPHGLDTSSPHLLGTGGDRIGPSEIESENIALVEGENAPGESPKGTTRGVSVEVVGGSYQNKAIKKKVVSKTTSSDSSRSSDGDMILASFLDKKNSKKLKATSNAKSPKPLKPGTNLIGRSLSAKLSSVLKSGRWILLNGKIIEKNFYCAICVVYGPHGKEEKADFLKELGEIKGRVDVPILFGGHFNEVVSKEERKGCKSVS</sequence>
<reference evidence="2 3" key="1">
    <citation type="journal article" date="2023" name="Plants (Basel)">
        <title>Bridging the Gap: Combining Genomics and Transcriptomics Approaches to Understand Stylosanthes scabra, an Orphan Legume from the Brazilian Caatinga.</title>
        <authorList>
            <person name="Ferreira-Neto J.R.C."/>
            <person name="da Silva M.D."/>
            <person name="Binneck E."/>
            <person name="de Melo N.F."/>
            <person name="da Silva R.H."/>
            <person name="de Melo A.L.T.M."/>
            <person name="Pandolfi V."/>
            <person name="Bustamante F.O."/>
            <person name="Brasileiro-Vidal A.C."/>
            <person name="Benko-Iseppon A.M."/>
        </authorList>
    </citation>
    <scope>NUCLEOTIDE SEQUENCE [LARGE SCALE GENOMIC DNA]</scope>
    <source>
        <tissue evidence="2">Leaves</tissue>
    </source>
</reference>
<feature type="region of interest" description="Disordered" evidence="1">
    <location>
        <begin position="1"/>
        <end position="39"/>
    </location>
</feature>
<keyword evidence="3" id="KW-1185">Reference proteome</keyword>
<proteinExistence type="predicted"/>
<comment type="caution">
    <text evidence="2">The sequence shown here is derived from an EMBL/GenBank/DDBJ whole genome shotgun (WGS) entry which is preliminary data.</text>
</comment>
<feature type="compositionally biased region" description="Basic and acidic residues" evidence="1">
    <location>
        <begin position="18"/>
        <end position="27"/>
    </location>
</feature>
<dbReference type="PANTHER" id="PTHR34427:SF5">
    <property type="entry name" value="DUF4283 DOMAIN-CONTAINING PROTEIN"/>
    <property type="match status" value="1"/>
</dbReference>
<evidence type="ECO:0000256" key="1">
    <source>
        <dbReference type="SAM" id="MobiDB-lite"/>
    </source>
</evidence>
<accession>A0ABU6UJA9</accession>
<name>A0ABU6UJA9_9FABA</name>
<evidence type="ECO:0000313" key="2">
    <source>
        <dbReference type="EMBL" id="MED6161392.1"/>
    </source>
</evidence>
<evidence type="ECO:0000313" key="3">
    <source>
        <dbReference type="Proteomes" id="UP001341840"/>
    </source>
</evidence>
<dbReference type="Proteomes" id="UP001341840">
    <property type="component" value="Unassembled WGS sequence"/>
</dbReference>
<dbReference type="EMBL" id="JASCZI010121361">
    <property type="protein sequence ID" value="MED6161392.1"/>
    <property type="molecule type" value="Genomic_DNA"/>
</dbReference>